<feature type="region of interest" description="Disordered" evidence="1">
    <location>
        <begin position="50"/>
        <end position="69"/>
    </location>
</feature>
<dbReference type="EMBL" id="UZAH01027698">
    <property type="protein sequence ID" value="VDO94225.1"/>
    <property type="molecule type" value="Genomic_DNA"/>
</dbReference>
<keyword evidence="3" id="KW-1185">Reference proteome</keyword>
<dbReference type="WBParaSite" id="HPBE_0001293801-mRNA-1">
    <property type="protein sequence ID" value="HPBE_0001293801-mRNA-1"/>
    <property type="gene ID" value="HPBE_0001293801"/>
</dbReference>
<evidence type="ECO:0000313" key="4">
    <source>
        <dbReference type="WBParaSite" id="HPBE_0001293801-mRNA-1"/>
    </source>
</evidence>
<accession>A0A3P8DD78</accession>
<reference evidence="2 3" key="1">
    <citation type="submission" date="2018-11" db="EMBL/GenBank/DDBJ databases">
        <authorList>
            <consortium name="Pathogen Informatics"/>
        </authorList>
    </citation>
    <scope>NUCLEOTIDE SEQUENCE [LARGE SCALE GENOMIC DNA]</scope>
</reference>
<dbReference type="OrthoDB" id="5898423at2759"/>
<gene>
    <name evidence="2" type="ORF">HPBE_LOCUS12939</name>
</gene>
<feature type="region of interest" description="Disordered" evidence="1">
    <location>
        <begin position="1"/>
        <end position="25"/>
    </location>
</feature>
<accession>A0A183FWT4</accession>
<name>A0A183FWT4_HELPZ</name>
<evidence type="ECO:0000313" key="3">
    <source>
        <dbReference type="Proteomes" id="UP000050761"/>
    </source>
</evidence>
<dbReference type="Proteomes" id="UP000050761">
    <property type="component" value="Unassembled WGS sequence"/>
</dbReference>
<proteinExistence type="predicted"/>
<evidence type="ECO:0000313" key="2">
    <source>
        <dbReference type="EMBL" id="VDO94225.1"/>
    </source>
</evidence>
<evidence type="ECO:0000256" key="1">
    <source>
        <dbReference type="SAM" id="MobiDB-lite"/>
    </source>
</evidence>
<organism evidence="3 4">
    <name type="scientific">Heligmosomoides polygyrus</name>
    <name type="common">Parasitic roundworm</name>
    <dbReference type="NCBI Taxonomy" id="6339"/>
    <lineage>
        <taxon>Eukaryota</taxon>
        <taxon>Metazoa</taxon>
        <taxon>Ecdysozoa</taxon>
        <taxon>Nematoda</taxon>
        <taxon>Chromadorea</taxon>
        <taxon>Rhabditida</taxon>
        <taxon>Rhabditina</taxon>
        <taxon>Rhabditomorpha</taxon>
        <taxon>Strongyloidea</taxon>
        <taxon>Heligmosomidae</taxon>
        <taxon>Heligmosomoides</taxon>
    </lineage>
</organism>
<dbReference type="AlphaFoldDB" id="A0A183FWT4"/>
<sequence length="69" mass="7719">MEQGVDRSATTTAHSFGVGNGFSSATFQPDYVRKVMEWFRRNDEANMRDRGKDLTGVEMGKMKSALSQV</sequence>
<reference evidence="4" key="2">
    <citation type="submission" date="2019-09" db="UniProtKB">
        <authorList>
            <consortium name="WormBaseParasite"/>
        </authorList>
    </citation>
    <scope>IDENTIFICATION</scope>
</reference>
<protein>
    <submittedName>
        <fullName evidence="4">SCP domain-containing protein</fullName>
    </submittedName>
</protein>